<protein>
    <submittedName>
        <fullName evidence="2">Uncharacterized protein</fullName>
    </submittedName>
</protein>
<evidence type="ECO:0000313" key="2">
    <source>
        <dbReference type="EMBL" id="MPM60516.1"/>
    </source>
</evidence>
<feature type="compositionally biased region" description="Basic residues" evidence="1">
    <location>
        <begin position="58"/>
        <end position="68"/>
    </location>
</feature>
<dbReference type="EMBL" id="VSSQ01017840">
    <property type="protein sequence ID" value="MPM60516.1"/>
    <property type="molecule type" value="Genomic_DNA"/>
</dbReference>
<proteinExistence type="predicted"/>
<feature type="compositionally biased region" description="Basic and acidic residues" evidence="1">
    <location>
        <begin position="91"/>
        <end position="104"/>
    </location>
</feature>
<reference evidence="2" key="1">
    <citation type="submission" date="2019-08" db="EMBL/GenBank/DDBJ databases">
        <authorList>
            <person name="Kucharzyk K."/>
            <person name="Murdoch R.W."/>
            <person name="Higgins S."/>
            <person name="Loffler F."/>
        </authorList>
    </citation>
    <scope>NUCLEOTIDE SEQUENCE</scope>
</reference>
<gene>
    <name evidence="2" type="ORF">SDC9_107367</name>
</gene>
<comment type="caution">
    <text evidence="2">The sequence shown here is derived from an EMBL/GenBank/DDBJ whole genome shotgun (WGS) entry which is preliminary data.</text>
</comment>
<evidence type="ECO:0000256" key="1">
    <source>
        <dbReference type="SAM" id="MobiDB-lite"/>
    </source>
</evidence>
<feature type="region of interest" description="Disordered" evidence="1">
    <location>
        <begin position="29"/>
        <end position="126"/>
    </location>
</feature>
<accession>A0A645B638</accession>
<organism evidence="2">
    <name type="scientific">bioreactor metagenome</name>
    <dbReference type="NCBI Taxonomy" id="1076179"/>
    <lineage>
        <taxon>unclassified sequences</taxon>
        <taxon>metagenomes</taxon>
        <taxon>ecological metagenomes</taxon>
    </lineage>
</organism>
<sequence length="126" mass="14179">MIEMKTGSLRTSLRSGCARRCCMLGTQAALHRQQTRNRAAQAGQRGHGEEEQPAHRIQPVKHHARHQRQHPDVGRQRAQAQAGKVAQRPTVRHEHGRCDQHAAERIGQPTAARGEQIEHAQRRPGH</sequence>
<dbReference type="AlphaFoldDB" id="A0A645B638"/>
<feature type="compositionally biased region" description="Basic and acidic residues" evidence="1">
    <location>
        <begin position="115"/>
        <end position="126"/>
    </location>
</feature>
<name>A0A645B638_9ZZZZ</name>